<dbReference type="Gene3D" id="3.20.20.70">
    <property type="entry name" value="Aldolase class I"/>
    <property type="match status" value="1"/>
</dbReference>
<comment type="caution">
    <text evidence="6">The sequence shown here is derived from an EMBL/GenBank/DDBJ whole genome shotgun (WGS) entry which is preliminary data.</text>
</comment>
<keyword evidence="4 6" id="KW-0456">Lyase</keyword>
<dbReference type="Pfam" id="PF01081">
    <property type="entry name" value="Aldolase"/>
    <property type="match status" value="1"/>
</dbReference>
<comment type="subunit">
    <text evidence="3">Homotrimer.</text>
</comment>
<organism evidence="6 7">
    <name type="scientific">Alteromonas marina</name>
    <dbReference type="NCBI Taxonomy" id="203795"/>
    <lineage>
        <taxon>Bacteria</taxon>
        <taxon>Pseudomonadati</taxon>
        <taxon>Pseudomonadota</taxon>
        <taxon>Gammaproteobacteria</taxon>
        <taxon>Alteromonadales</taxon>
        <taxon>Alteromonadaceae</taxon>
        <taxon>Alteromonas/Salinimonas group</taxon>
        <taxon>Alteromonas</taxon>
    </lineage>
</organism>
<dbReference type="OrthoDB" id="9805177at2"/>
<comment type="similarity">
    <text evidence="2">Belongs to the KHG/KDPG aldolase family.</text>
</comment>
<dbReference type="InterPro" id="IPR013785">
    <property type="entry name" value="Aldolase_TIM"/>
</dbReference>
<sequence>MKSTFSMLKGAPLLPIIQPKSVDEGLHLAEAIANSGLCNIEVVKRSDAAFEALSAIRKQFPELVVGMGTLLNRNHVFEALDAGAQFLITPTSSETLLDTLIASNAPFLPGVATPADILLAHQKGIREMKFFPASLSGGTPFLKAISSVFSDVSFCPTGGINGDNANEYLSLGNVRAVGGTWMMPKAAIEAQNWQAITLACQQSLTLFDEAAA</sequence>
<comment type="pathway">
    <text evidence="1">Carbohydrate acid metabolism.</text>
</comment>
<reference evidence="6 7" key="1">
    <citation type="submission" date="2014-12" db="EMBL/GenBank/DDBJ databases">
        <title>Genome sequencing of Alteromonas marina AD001.</title>
        <authorList>
            <person name="Adrian T.G.S."/>
            <person name="Chan K.G."/>
        </authorList>
    </citation>
    <scope>NUCLEOTIDE SEQUENCE [LARGE SCALE GENOMIC DNA]</scope>
    <source>
        <strain evidence="6 7">AD001</strain>
    </source>
</reference>
<evidence type="ECO:0000256" key="4">
    <source>
        <dbReference type="ARBA" id="ARBA00023239"/>
    </source>
</evidence>
<dbReference type="EMBL" id="JWLW01000003">
    <property type="protein sequence ID" value="KHT57507.1"/>
    <property type="molecule type" value="Genomic_DNA"/>
</dbReference>
<dbReference type="EC" id="4.1.2.14" evidence="6"/>
<dbReference type="InterPro" id="IPR000887">
    <property type="entry name" value="Aldlse_KDPG_KHG"/>
</dbReference>
<protein>
    <submittedName>
        <fullName evidence="6">Keto-deoxy-phosphogluconate aldolase</fullName>
        <ecNumber evidence="6">4.1.2.14</ecNumber>
        <ecNumber evidence="6">4.1.3.16</ecNumber>
    </submittedName>
</protein>
<evidence type="ECO:0000313" key="6">
    <source>
        <dbReference type="EMBL" id="KHT57507.1"/>
    </source>
</evidence>
<dbReference type="EC" id="4.1.3.16" evidence="6"/>
<dbReference type="NCBIfam" id="TIGR01182">
    <property type="entry name" value="eda"/>
    <property type="match status" value="1"/>
</dbReference>
<accession>A0A0B3YS51</accession>
<dbReference type="RefSeq" id="WP_039216584.1">
    <property type="nucleotide sequence ID" value="NZ_JWLW01000003.1"/>
</dbReference>
<dbReference type="InterPro" id="IPR031338">
    <property type="entry name" value="KDPG/KHG_AS_2"/>
</dbReference>
<dbReference type="Proteomes" id="UP000031197">
    <property type="component" value="Unassembled WGS sequence"/>
</dbReference>
<dbReference type="SUPFAM" id="SSF51569">
    <property type="entry name" value="Aldolase"/>
    <property type="match status" value="1"/>
</dbReference>
<dbReference type="CDD" id="cd00452">
    <property type="entry name" value="KDPG_aldolase"/>
    <property type="match status" value="1"/>
</dbReference>
<dbReference type="AlphaFoldDB" id="A0A0B3YS51"/>
<dbReference type="PANTHER" id="PTHR30246">
    <property type="entry name" value="2-KETO-3-DEOXY-6-PHOSPHOGLUCONATE ALDOLASE"/>
    <property type="match status" value="1"/>
</dbReference>
<evidence type="ECO:0000256" key="1">
    <source>
        <dbReference type="ARBA" id="ARBA00004761"/>
    </source>
</evidence>
<dbReference type="GO" id="GO:0008700">
    <property type="term" value="F:(R,S)-4-hydroxy-2-oxoglutarate aldolase activity"/>
    <property type="evidence" value="ECO:0007669"/>
    <property type="project" value="UniProtKB-EC"/>
</dbReference>
<evidence type="ECO:0000256" key="5">
    <source>
        <dbReference type="ARBA" id="ARBA00023277"/>
    </source>
</evidence>
<dbReference type="GO" id="GO:0008675">
    <property type="term" value="F:2-dehydro-3-deoxy-phosphogluconate aldolase activity"/>
    <property type="evidence" value="ECO:0007669"/>
    <property type="project" value="UniProtKB-EC"/>
</dbReference>
<dbReference type="PROSITE" id="PS00160">
    <property type="entry name" value="ALDOLASE_KDPG_KHG_2"/>
    <property type="match status" value="1"/>
</dbReference>
<evidence type="ECO:0000313" key="7">
    <source>
        <dbReference type="Proteomes" id="UP000031197"/>
    </source>
</evidence>
<keyword evidence="5" id="KW-0119">Carbohydrate metabolism</keyword>
<dbReference type="PANTHER" id="PTHR30246:SF1">
    <property type="entry name" value="2-DEHYDRO-3-DEOXY-6-PHOSPHOGALACTONATE ALDOLASE-RELATED"/>
    <property type="match status" value="1"/>
</dbReference>
<gene>
    <name evidence="6" type="ORF">RJ41_02405</name>
</gene>
<evidence type="ECO:0000256" key="2">
    <source>
        <dbReference type="ARBA" id="ARBA00006906"/>
    </source>
</evidence>
<proteinExistence type="inferred from homology"/>
<evidence type="ECO:0000256" key="3">
    <source>
        <dbReference type="ARBA" id="ARBA00011233"/>
    </source>
</evidence>
<name>A0A0B3YS51_9ALTE</name>
<keyword evidence="7" id="KW-1185">Reference proteome</keyword>